<evidence type="ECO:0000256" key="1">
    <source>
        <dbReference type="ARBA" id="ARBA00008206"/>
    </source>
</evidence>
<proteinExistence type="inferred from homology"/>
<dbReference type="AlphaFoldDB" id="A0A956NJ82"/>
<dbReference type="PANTHER" id="PTHR35137:SF1">
    <property type="entry name" value="CHROMOPHORE LYASE CRL, CHLOROPLASTIC"/>
    <property type="match status" value="1"/>
</dbReference>
<dbReference type="HAMAP" id="MF_01460">
    <property type="entry name" value="Chrphore_lyase_CpxT"/>
    <property type="match status" value="1"/>
</dbReference>
<comment type="similarity">
    <text evidence="1">Belongs to the CpcT/CpeT biliprotein lyase family.</text>
</comment>
<comment type="caution">
    <text evidence="4">The sequence shown here is derived from an EMBL/GenBank/DDBJ whole genome shotgun (WGS) entry which is preliminary data.</text>
</comment>
<dbReference type="Proteomes" id="UP000739538">
    <property type="component" value="Unassembled WGS sequence"/>
</dbReference>
<sequence length="242" mass="26318">MPSDSNTRESRVTFTGFRTVALVATTLIALGCTPPPPSGGQDEPGLGVASSLDVTPSPSLEQLAAWMTGSFSSAEQAAADSAFFDIRLEMARVWRDRDDATWLYVEQAAASALDQPYRQRVYRVSEDGPQVYRSAVFELPDPDAMVGAFRDPERLAALDPDDLIAREGCEIELHAEGTSYVGSTPGWECLSTLRGASYATSEVVVTANGIQSWDRGWNDAGEQVWGAVKGAYRFQKVHDYEP</sequence>
<evidence type="ECO:0000256" key="2">
    <source>
        <dbReference type="ARBA" id="ARBA00023239"/>
    </source>
</evidence>
<dbReference type="CDD" id="cd16338">
    <property type="entry name" value="CpcT"/>
    <property type="match status" value="1"/>
</dbReference>
<reference evidence="4" key="2">
    <citation type="journal article" date="2021" name="Microbiome">
        <title>Successional dynamics and alternative stable states in a saline activated sludge microbial community over 9 years.</title>
        <authorList>
            <person name="Wang Y."/>
            <person name="Ye J."/>
            <person name="Ju F."/>
            <person name="Liu L."/>
            <person name="Boyd J.A."/>
            <person name="Deng Y."/>
            <person name="Parks D.H."/>
            <person name="Jiang X."/>
            <person name="Yin X."/>
            <person name="Woodcroft B.J."/>
            <person name="Tyson G.W."/>
            <person name="Hugenholtz P."/>
            <person name="Polz M.F."/>
            <person name="Zhang T."/>
        </authorList>
    </citation>
    <scope>NUCLEOTIDE SEQUENCE</scope>
    <source>
        <strain evidence="4">HKST-UBA02</strain>
    </source>
</reference>
<dbReference type="EMBL" id="JAGQHS010000147">
    <property type="protein sequence ID" value="MCA9758160.1"/>
    <property type="molecule type" value="Genomic_DNA"/>
</dbReference>
<dbReference type="Gene3D" id="2.40.128.590">
    <property type="entry name" value="CpcT/CpeT domain"/>
    <property type="match status" value="1"/>
</dbReference>
<reference evidence="4" key="1">
    <citation type="submission" date="2020-04" db="EMBL/GenBank/DDBJ databases">
        <authorList>
            <person name="Zhang T."/>
        </authorList>
    </citation>
    <scope>NUCLEOTIDE SEQUENCE</scope>
    <source>
        <strain evidence="4">HKST-UBA02</strain>
    </source>
</reference>
<name>A0A956NJ82_UNCEI</name>
<protein>
    <submittedName>
        <fullName evidence="4">Chromophore lyase CpcT/CpeT</fullName>
    </submittedName>
</protein>
<organism evidence="4 5">
    <name type="scientific">Eiseniibacteriota bacterium</name>
    <dbReference type="NCBI Taxonomy" id="2212470"/>
    <lineage>
        <taxon>Bacteria</taxon>
        <taxon>Candidatus Eiseniibacteriota</taxon>
    </lineage>
</organism>
<evidence type="ECO:0000256" key="3">
    <source>
        <dbReference type="SAM" id="MobiDB-lite"/>
    </source>
</evidence>
<accession>A0A956NJ82</accession>
<gene>
    <name evidence="4" type="ORF">KDA27_20365</name>
</gene>
<dbReference type="InterPro" id="IPR010404">
    <property type="entry name" value="CpcT/CpeT"/>
</dbReference>
<keyword evidence="2 4" id="KW-0456">Lyase</keyword>
<dbReference type="InterPro" id="IPR038672">
    <property type="entry name" value="CpcT/CpeT_sf"/>
</dbReference>
<dbReference type="GO" id="GO:0016829">
    <property type="term" value="F:lyase activity"/>
    <property type="evidence" value="ECO:0007669"/>
    <property type="project" value="UniProtKB-KW"/>
</dbReference>
<evidence type="ECO:0000313" key="4">
    <source>
        <dbReference type="EMBL" id="MCA9758160.1"/>
    </source>
</evidence>
<dbReference type="PANTHER" id="PTHR35137">
    <property type="entry name" value="CHROMOPHORE LYASE CRL, CHLOROPLASTIC"/>
    <property type="match status" value="1"/>
</dbReference>
<evidence type="ECO:0000313" key="5">
    <source>
        <dbReference type="Proteomes" id="UP000739538"/>
    </source>
</evidence>
<feature type="region of interest" description="Disordered" evidence="3">
    <location>
        <begin position="33"/>
        <end position="53"/>
    </location>
</feature>
<dbReference type="Pfam" id="PF06206">
    <property type="entry name" value="CpeT"/>
    <property type="match status" value="1"/>
</dbReference>